<dbReference type="OrthoDB" id="10250478at2759"/>
<dbReference type="PROSITE" id="PS00178">
    <property type="entry name" value="AA_TRNA_LIGASE_I"/>
    <property type="match status" value="1"/>
</dbReference>
<dbReference type="EMBL" id="CP054544">
    <property type="protein sequence ID" value="QSL66685.1"/>
    <property type="molecule type" value="Genomic_DNA"/>
</dbReference>
<accession>A0A899G255</accession>
<dbReference type="Pfam" id="PF03950">
    <property type="entry name" value="tRNA-synt_1c_C"/>
    <property type="match status" value="1"/>
</dbReference>
<dbReference type="Pfam" id="PF04557">
    <property type="entry name" value="tRNA_synt_1c_R2"/>
    <property type="match status" value="1"/>
</dbReference>
<sequence length="1056" mass="121389">MEKAFRTIGLSDLKIKETLKNEKLSYILFNNIMFADILDSGCTKTQGNLLYMLSTHGGSLGEYGRRYICSAIMLNKLQTTLQVKTAISYLVDCKGVFDPDSFDKTCGVGVIVNEQDIRSEVQTYISQNRQHIFSSGPKKVGVVLSALRQVPALKWADPLVLKNMVENELSILDLGSKEECMAQEKASNHSLASKNENSAQDALEAAKDFPNMFEEGFLAKLHKPGENKQIHQRLMEEHLKHTKGKVVTRFPPEPNGYLHIGHSKAIAINFGFAKYHGGYCYLRYDDTNPEAEEDVFVQSIEETVRWLGFEPYVVTFSSDYFDELYRLAVLLIEKGKAYVCHYAEIKYGRGGDEHGPRIACKHRDRPISESLRCFDDMKNGLYKVSEAVLRMKQDLEDGNPQMWDLVAYRILDSPHHRTGTKWKIYPTYDFTHCLFIGSRRSYDWLCDALEVYRPQQSEYGRRRGVPPGAILSFVNELGVTTAITTIQVIRFENSVRRFLENITPRLMMILDPILVVIENLPSDYYEMLEVPYKPDDPTFGTHHLPFTSRIYIDRSDFRIEDSPNYYRLAPGKSVGLLKVPFPIKVTSYTLDPISGLVSELKATYEIQENFKKPKAYIHWIAKTNDADSPIYINEVRIFKPLFKSDNPSSASLDEFLADVNKDSECIIKTALIETGFRQLKETLLKNDKNLSEDLNYESLRFQAIRIGYFCMDKDSTSDKIILNQIVSLKEDKGKSLEIHVADKIYSDGLKANLETRIVEHLLENRASLSKDPEFSSYYEDSLEDMRSFVNSVRGSSRKKPAVVQKTSTKRPVFATNQSDSFDYKFKNYSEASIFHENNKSRNRFDKPENDSSDATSESVLSETICISGFNGSCIVKNTFGRYFHYDVLFDKLLMIRKRLSKVLILDLLFCIYEFYNLLIFLIPWSYKAFIPLFSSFFDYRILYLPDLSVIFSFEKFWSPFLTWWIFAIIIPLIMATIFNFHESRKGRGFKMVDPMTFAVVKAIVVYFIFYKGFQKSFFLANSLSIIKSAIGIDLMLALSFIGILYAIYDTLIPRKL</sequence>
<feature type="domain" description="Glutaminyl-tRNA synthetase class Ib non-specific RNA-binding" evidence="13">
    <location>
        <begin position="163"/>
        <end position="238"/>
    </location>
</feature>
<dbReference type="InterPro" id="IPR011035">
    <property type="entry name" value="Ribosomal_bL25/Gln-tRNA_synth"/>
</dbReference>
<dbReference type="GO" id="GO:0004819">
    <property type="term" value="F:glutamine-tRNA ligase activity"/>
    <property type="evidence" value="ECO:0007669"/>
    <property type="project" value="UniProtKB-EC"/>
</dbReference>
<evidence type="ECO:0000259" key="12">
    <source>
        <dbReference type="Pfam" id="PF03950"/>
    </source>
</evidence>
<evidence type="ECO:0000256" key="3">
    <source>
        <dbReference type="ARBA" id="ARBA00022598"/>
    </source>
</evidence>
<dbReference type="GO" id="GO:0005524">
    <property type="term" value="F:ATP binding"/>
    <property type="evidence" value="ECO:0007669"/>
    <property type="project" value="UniProtKB-KW"/>
</dbReference>
<dbReference type="PANTHER" id="PTHR43097">
    <property type="entry name" value="GLUTAMINE-TRNA LIGASE"/>
    <property type="match status" value="1"/>
</dbReference>
<dbReference type="Pfam" id="PF00749">
    <property type="entry name" value="tRNA-synt_1c"/>
    <property type="match status" value="1"/>
</dbReference>
<evidence type="ECO:0000256" key="4">
    <source>
        <dbReference type="ARBA" id="ARBA00022741"/>
    </source>
</evidence>
<dbReference type="Pfam" id="PF04558">
    <property type="entry name" value="tRNA_synt_1c_R1"/>
    <property type="match status" value="1"/>
</dbReference>
<dbReference type="FunFam" id="2.40.240.10:FF:000007">
    <property type="entry name" value="Glutamine--tRNA ligase"/>
    <property type="match status" value="1"/>
</dbReference>
<reference evidence="15" key="1">
    <citation type="submission" date="2020-06" db="EMBL/GenBank/DDBJ databases">
        <title>Genomes of multiple members of Pneumocystis genus reveal paths to human pathogen Pneumocystis jirovecii.</title>
        <authorList>
            <person name="Cisse O.H."/>
            <person name="Ma L."/>
            <person name="Dekker J."/>
            <person name="Khil P."/>
            <person name="Jo J."/>
            <person name="Brenchley J."/>
            <person name="Blair R."/>
            <person name="Pahar B."/>
            <person name="Chabe M."/>
            <person name="Van Rompay K.A."/>
            <person name="Keesler R."/>
            <person name="Sukura A."/>
            <person name="Hirsch V."/>
            <person name="Kutty G."/>
            <person name="Liu Y."/>
            <person name="Peng L."/>
            <person name="Chen J."/>
            <person name="Song J."/>
            <person name="Weissenbacher-Lang C."/>
            <person name="Xu J."/>
            <person name="Upham N.S."/>
            <person name="Stajich J.E."/>
            <person name="Cuomo C.A."/>
            <person name="Cushion M.T."/>
            <person name="Kovacs J.A."/>
        </authorList>
    </citation>
    <scope>NUCLEOTIDE SEQUENCE</scope>
    <source>
        <strain evidence="15">2A</strain>
    </source>
</reference>
<proteinExistence type="inferred from homology"/>
<evidence type="ECO:0000313" key="16">
    <source>
        <dbReference type="Proteomes" id="UP000663699"/>
    </source>
</evidence>
<evidence type="ECO:0000259" key="11">
    <source>
        <dbReference type="Pfam" id="PF00749"/>
    </source>
</evidence>
<dbReference type="InterPro" id="IPR050132">
    <property type="entry name" value="Gln/Glu-tRNA_Ligase"/>
</dbReference>
<dbReference type="FunFam" id="3.90.800.10:FF:000001">
    <property type="entry name" value="Glutamine--tRNA ligase"/>
    <property type="match status" value="1"/>
</dbReference>
<feature type="transmembrane region" description="Helical" evidence="10">
    <location>
        <begin position="902"/>
        <end position="926"/>
    </location>
</feature>
<dbReference type="Gene3D" id="3.40.50.620">
    <property type="entry name" value="HUPs"/>
    <property type="match status" value="1"/>
</dbReference>
<evidence type="ECO:0000256" key="6">
    <source>
        <dbReference type="ARBA" id="ARBA00022917"/>
    </source>
</evidence>
<keyword evidence="3" id="KW-0436">Ligase</keyword>
<keyword evidence="10" id="KW-0812">Transmembrane</keyword>
<feature type="domain" description="Glutamyl/glutaminyl-tRNA synthetase class Ib catalytic" evidence="11">
    <location>
        <begin position="245"/>
        <end position="434"/>
    </location>
</feature>
<dbReference type="InterPro" id="IPR020059">
    <property type="entry name" value="Glu/Gln-tRNA-synth_Ib_codon-bd"/>
</dbReference>
<dbReference type="AlphaFoldDB" id="A0A899G255"/>
<evidence type="ECO:0000256" key="5">
    <source>
        <dbReference type="ARBA" id="ARBA00022840"/>
    </source>
</evidence>
<dbReference type="Gene3D" id="1.10.8.1290">
    <property type="entry name" value="Glutaminyl-tRNA synthetase, non-specific RNA binding region part 1, domain 1"/>
    <property type="match status" value="1"/>
</dbReference>
<dbReference type="InterPro" id="IPR020056">
    <property type="entry name" value="Rbsml_bL25/Gln-tRNA_synth_N"/>
</dbReference>
<dbReference type="Gene3D" id="2.40.240.10">
    <property type="entry name" value="Ribosomal Protein L25, Chain P"/>
    <property type="match status" value="2"/>
</dbReference>
<dbReference type="EC" id="6.1.1.18" evidence="2"/>
<dbReference type="InterPro" id="IPR042559">
    <property type="entry name" value="Gln-tRNA-synth_Ib_RNA-bd_N_2"/>
</dbReference>
<dbReference type="PRINTS" id="PR00987">
    <property type="entry name" value="TRNASYNTHGLU"/>
</dbReference>
<feature type="domain" description="Glutaminyl-tRNA synthetase class Ib non-specific RNA-binding" evidence="14">
    <location>
        <begin position="3"/>
        <end position="158"/>
    </location>
</feature>
<dbReference type="FunFam" id="1.10.8.1290:FF:000002">
    <property type="entry name" value="Glutamine--tRNA ligase cytoplasmic"/>
    <property type="match status" value="1"/>
</dbReference>
<keyword evidence="10" id="KW-1133">Transmembrane helix</keyword>
<evidence type="ECO:0000256" key="7">
    <source>
        <dbReference type="ARBA" id="ARBA00023146"/>
    </source>
</evidence>
<evidence type="ECO:0000259" key="13">
    <source>
        <dbReference type="Pfam" id="PF04557"/>
    </source>
</evidence>
<evidence type="ECO:0000256" key="1">
    <source>
        <dbReference type="ARBA" id="ARBA00005594"/>
    </source>
</evidence>
<dbReference type="InterPro" id="IPR042558">
    <property type="entry name" value="Gln-tRNA-synth_Ib_RNA-bd_N_1"/>
</dbReference>
<evidence type="ECO:0000256" key="9">
    <source>
        <dbReference type="ARBA" id="ARBA00048270"/>
    </source>
</evidence>
<dbReference type="GO" id="GO:0006425">
    <property type="term" value="P:glutaminyl-tRNA aminoacylation"/>
    <property type="evidence" value="ECO:0007669"/>
    <property type="project" value="InterPro"/>
</dbReference>
<dbReference type="InterPro" id="IPR014729">
    <property type="entry name" value="Rossmann-like_a/b/a_fold"/>
</dbReference>
<evidence type="ECO:0000256" key="2">
    <source>
        <dbReference type="ARBA" id="ARBA00012836"/>
    </source>
</evidence>
<feature type="transmembrane region" description="Helical" evidence="10">
    <location>
        <begin position="961"/>
        <end position="980"/>
    </location>
</feature>
<dbReference type="InterPro" id="IPR007639">
    <property type="entry name" value="Gln-tRNA-synth_Ib_RNA-bd_N"/>
</dbReference>
<keyword evidence="10" id="KW-0472">Membrane</keyword>
<feature type="domain" description="Glutamyl/glutaminyl-tRNA synthetase class Ib anti-codon binding" evidence="12">
    <location>
        <begin position="504"/>
        <end position="605"/>
    </location>
</feature>
<comment type="similarity">
    <text evidence="1">Belongs to the class-I aminoacyl-tRNA synthetase family.</text>
</comment>
<evidence type="ECO:0000259" key="14">
    <source>
        <dbReference type="Pfam" id="PF04558"/>
    </source>
</evidence>
<name>A0A899G255_9ASCO</name>
<evidence type="ECO:0000256" key="8">
    <source>
        <dbReference type="ARBA" id="ARBA00030466"/>
    </source>
</evidence>
<dbReference type="GO" id="GO:0005829">
    <property type="term" value="C:cytosol"/>
    <property type="evidence" value="ECO:0007669"/>
    <property type="project" value="TreeGrafter"/>
</dbReference>
<dbReference type="Proteomes" id="UP000663699">
    <property type="component" value="Chromosome 13"/>
</dbReference>
<keyword evidence="5" id="KW-0067">ATP-binding</keyword>
<evidence type="ECO:0000313" key="15">
    <source>
        <dbReference type="EMBL" id="QSL66685.1"/>
    </source>
</evidence>
<organism evidence="15 16">
    <name type="scientific">Pneumocystis wakefieldiae</name>
    <dbReference type="NCBI Taxonomy" id="38082"/>
    <lineage>
        <taxon>Eukaryota</taxon>
        <taxon>Fungi</taxon>
        <taxon>Dikarya</taxon>
        <taxon>Ascomycota</taxon>
        <taxon>Taphrinomycotina</taxon>
        <taxon>Pneumocystomycetes</taxon>
        <taxon>Pneumocystaceae</taxon>
        <taxon>Pneumocystis</taxon>
    </lineage>
</organism>
<keyword evidence="6" id="KW-0648">Protein biosynthesis</keyword>
<dbReference type="InterPro" id="IPR020058">
    <property type="entry name" value="Glu/Gln-tRNA-synth_Ib_cat-dom"/>
</dbReference>
<keyword evidence="7" id="KW-0030">Aminoacyl-tRNA synthetase</keyword>
<dbReference type="SUPFAM" id="SSF52374">
    <property type="entry name" value="Nucleotidylyl transferase"/>
    <property type="match status" value="1"/>
</dbReference>
<evidence type="ECO:0000256" key="10">
    <source>
        <dbReference type="SAM" id="Phobius"/>
    </source>
</evidence>
<dbReference type="InterPro" id="IPR001412">
    <property type="entry name" value="aa-tRNA-synth_I_CS"/>
</dbReference>
<dbReference type="PANTHER" id="PTHR43097:SF4">
    <property type="entry name" value="GLUTAMINE--TRNA LIGASE"/>
    <property type="match status" value="1"/>
</dbReference>
<keyword evidence="16" id="KW-1185">Reference proteome</keyword>
<keyword evidence="4" id="KW-0547">Nucleotide-binding</keyword>
<gene>
    <name evidence="15" type="ORF">MERGE_001069</name>
</gene>
<feature type="transmembrane region" description="Helical" evidence="10">
    <location>
        <begin position="1029"/>
        <end position="1048"/>
    </location>
</feature>
<dbReference type="Gene3D" id="1.10.10.2420">
    <property type="match status" value="1"/>
</dbReference>
<feature type="transmembrane region" description="Helical" evidence="10">
    <location>
        <begin position="992"/>
        <end position="1009"/>
    </location>
</feature>
<dbReference type="InterPro" id="IPR000924">
    <property type="entry name" value="Glu/Gln-tRNA-synth"/>
</dbReference>
<protein>
    <recommendedName>
        <fullName evidence="2">glutamine--tRNA ligase</fullName>
        <ecNumber evidence="2">6.1.1.18</ecNumber>
    </recommendedName>
    <alternativeName>
        <fullName evidence="8">Glutaminyl-tRNA synthetase</fullName>
    </alternativeName>
</protein>
<dbReference type="InterPro" id="IPR007638">
    <property type="entry name" value="Gln-tRNA-synth_Ib_RNA-bd_2"/>
</dbReference>
<dbReference type="SUPFAM" id="SSF50715">
    <property type="entry name" value="Ribosomal protein L25-like"/>
    <property type="match status" value="1"/>
</dbReference>
<comment type="catalytic activity">
    <reaction evidence="9">
        <text>tRNA(Gln) + L-glutamine + ATP = L-glutaminyl-tRNA(Gln) + AMP + diphosphate</text>
        <dbReference type="Rhea" id="RHEA:20121"/>
        <dbReference type="Rhea" id="RHEA-COMP:9662"/>
        <dbReference type="Rhea" id="RHEA-COMP:9681"/>
        <dbReference type="ChEBI" id="CHEBI:30616"/>
        <dbReference type="ChEBI" id="CHEBI:33019"/>
        <dbReference type="ChEBI" id="CHEBI:58359"/>
        <dbReference type="ChEBI" id="CHEBI:78442"/>
        <dbReference type="ChEBI" id="CHEBI:78521"/>
        <dbReference type="ChEBI" id="CHEBI:456215"/>
        <dbReference type="EC" id="6.1.1.18"/>
    </reaction>
</comment>